<dbReference type="InterPro" id="IPR051077">
    <property type="entry name" value="Ca-dependent_lectin"/>
</dbReference>
<keyword evidence="2" id="KW-1185">Reference proteome</keyword>
<protein>
    <submittedName>
        <fullName evidence="1">Uncharacterized protein</fullName>
    </submittedName>
</protein>
<dbReference type="PANTHER" id="PTHR24024">
    <property type="entry name" value="PULMONARY SURFACTANT-ASSOCIATED PROTEIN A"/>
    <property type="match status" value="1"/>
</dbReference>
<dbReference type="PANTHER" id="PTHR24024:SF18">
    <property type="entry name" value="SHORT-CHAIN COLLAGEN C4-LIKE"/>
    <property type="match status" value="1"/>
</dbReference>
<accession>A0AAV4U1I8</accession>
<evidence type="ECO:0000313" key="2">
    <source>
        <dbReference type="Proteomes" id="UP001054837"/>
    </source>
</evidence>
<sequence length="555" mass="61668">MTYDARNSKPGIDIYDLNYVDDPVITEYQQTKTTYSVVSNTEEINKALEVEGDLSLKIKTGMIDVEGKGSYIKNTQDYSNRVEILTTIYYTGKVESFKADAKPRDGWESRYSVRALGTHYVSSVTYGIECIASLRFVANNASNVEEIKGIVTATVGTGGNGADLTAEGNLEKMQKALEEKSSLEISYYCTVPLKSIPNSIDGLKKLLDSFPDQIKEANMTSGIPMSVELTPLGDISSEENRDKFAFLKNQNLIIRLEEFEMMFDELRTSRLDLTAYAKGLPYNLETKHEVAIGKLLKNITKCIAVFYEVVWKMDLTKGPEQLQPAFDAYNYDGNDIYNRYLKLVKTLILKLDPQIKRSEVAGDTYIHWGNNNCTANHTQVLYQGFMISSAEEGIGGVAQYECSPKTPVKGYELKDDSTYSHLAGIRYPKLEKTANPFKGKNAKKISETGVSCAKCYTPDSASCVMFSATLKCPLMWEPKYMGYLMSARTNGHTTQYICVDETPSEGYTMDPETGSKDTVALTTIESSGSLPSKKYPPGAIIRCVVCCMKSNQVAS</sequence>
<dbReference type="GO" id="GO:0005615">
    <property type="term" value="C:extracellular space"/>
    <property type="evidence" value="ECO:0007669"/>
    <property type="project" value="TreeGrafter"/>
</dbReference>
<evidence type="ECO:0000313" key="1">
    <source>
        <dbReference type="EMBL" id="GIY51659.1"/>
    </source>
</evidence>
<reference evidence="1 2" key="1">
    <citation type="submission" date="2021-06" db="EMBL/GenBank/DDBJ databases">
        <title>Caerostris darwini draft genome.</title>
        <authorList>
            <person name="Kono N."/>
            <person name="Arakawa K."/>
        </authorList>
    </citation>
    <scope>NUCLEOTIDE SEQUENCE [LARGE SCALE GENOMIC DNA]</scope>
</reference>
<dbReference type="AlphaFoldDB" id="A0AAV4U1I8"/>
<name>A0AAV4U1I8_9ARAC</name>
<organism evidence="1 2">
    <name type="scientific">Caerostris darwini</name>
    <dbReference type="NCBI Taxonomy" id="1538125"/>
    <lineage>
        <taxon>Eukaryota</taxon>
        <taxon>Metazoa</taxon>
        <taxon>Ecdysozoa</taxon>
        <taxon>Arthropoda</taxon>
        <taxon>Chelicerata</taxon>
        <taxon>Arachnida</taxon>
        <taxon>Araneae</taxon>
        <taxon>Araneomorphae</taxon>
        <taxon>Entelegynae</taxon>
        <taxon>Araneoidea</taxon>
        <taxon>Araneidae</taxon>
        <taxon>Caerostris</taxon>
    </lineage>
</organism>
<proteinExistence type="predicted"/>
<comment type="caution">
    <text evidence="1">The sequence shown here is derived from an EMBL/GenBank/DDBJ whole genome shotgun (WGS) entry which is preliminary data.</text>
</comment>
<dbReference type="EMBL" id="BPLQ01010569">
    <property type="protein sequence ID" value="GIY51659.1"/>
    <property type="molecule type" value="Genomic_DNA"/>
</dbReference>
<dbReference type="Proteomes" id="UP001054837">
    <property type="component" value="Unassembled WGS sequence"/>
</dbReference>
<gene>
    <name evidence="1" type="ORF">CDAR_118271</name>
</gene>